<dbReference type="InParanoid" id="C4JFW1"/>
<organism evidence="1 2">
    <name type="scientific">Uncinocarpus reesii (strain UAMH 1704)</name>
    <dbReference type="NCBI Taxonomy" id="336963"/>
    <lineage>
        <taxon>Eukaryota</taxon>
        <taxon>Fungi</taxon>
        <taxon>Dikarya</taxon>
        <taxon>Ascomycota</taxon>
        <taxon>Pezizomycotina</taxon>
        <taxon>Eurotiomycetes</taxon>
        <taxon>Eurotiomycetidae</taxon>
        <taxon>Onygenales</taxon>
        <taxon>Onygenaceae</taxon>
        <taxon>Uncinocarpus</taxon>
    </lineage>
</organism>
<name>C4JFW1_UNCRE</name>
<dbReference type="VEuPathDB" id="FungiDB:UREG_01041"/>
<evidence type="ECO:0000313" key="1">
    <source>
        <dbReference type="EMBL" id="EEP76192.1"/>
    </source>
</evidence>
<gene>
    <name evidence="1" type="ORF">UREG_01041</name>
</gene>
<dbReference type="KEGG" id="ure:UREG_01041"/>
<dbReference type="AlphaFoldDB" id="C4JFW1"/>
<protein>
    <submittedName>
        <fullName evidence="1">Uncharacterized protein</fullName>
    </submittedName>
</protein>
<dbReference type="GeneID" id="8438245"/>
<keyword evidence="2" id="KW-1185">Reference proteome</keyword>
<evidence type="ECO:0000313" key="2">
    <source>
        <dbReference type="Proteomes" id="UP000002058"/>
    </source>
</evidence>
<proteinExistence type="predicted"/>
<sequence>MISAFQPFASSSSFCHIVFLHEFHSTAANMFKRTPFATPEYAFSGLSYCPPYSRDRQVPVAEYPAVCHFLDRGGIPGCLSKLNTIFGECRRIQEKPTWVPKHSFTHHDTLKLRG</sequence>
<dbReference type="EMBL" id="CH476615">
    <property type="protein sequence ID" value="EEP76192.1"/>
    <property type="molecule type" value="Genomic_DNA"/>
</dbReference>
<dbReference type="Proteomes" id="UP000002058">
    <property type="component" value="Unassembled WGS sequence"/>
</dbReference>
<accession>C4JFW1</accession>
<dbReference type="HOGENOM" id="CLU_2122893_0_0_1"/>
<dbReference type="RefSeq" id="XP_002541525.1">
    <property type="nucleotide sequence ID" value="XM_002541479.1"/>
</dbReference>
<reference evidence="2" key="1">
    <citation type="journal article" date="2009" name="Genome Res.">
        <title>Comparative genomic analyses of the human fungal pathogens Coccidioides and their relatives.</title>
        <authorList>
            <person name="Sharpton T.J."/>
            <person name="Stajich J.E."/>
            <person name="Rounsley S.D."/>
            <person name="Gardner M.J."/>
            <person name="Wortman J.R."/>
            <person name="Jordar V.S."/>
            <person name="Maiti R."/>
            <person name="Kodira C.D."/>
            <person name="Neafsey D.E."/>
            <person name="Zeng Q."/>
            <person name="Hung C.-Y."/>
            <person name="McMahan C."/>
            <person name="Muszewska A."/>
            <person name="Grynberg M."/>
            <person name="Mandel M.A."/>
            <person name="Kellner E.M."/>
            <person name="Barker B.M."/>
            <person name="Galgiani J.N."/>
            <person name="Orbach M.J."/>
            <person name="Kirkland T.N."/>
            <person name="Cole G.T."/>
            <person name="Henn M.R."/>
            <person name="Birren B.W."/>
            <person name="Taylor J.W."/>
        </authorList>
    </citation>
    <scope>NUCLEOTIDE SEQUENCE [LARGE SCALE GENOMIC DNA]</scope>
    <source>
        <strain evidence="2">UAMH 1704</strain>
    </source>
</reference>